<accession>A0A7I4DZ01</accession>
<dbReference type="EMBL" id="ABEU02000004">
    <property type="status" value="NOT_ANNOTATED_CDS"/>
    <property type="molecule type" value="Genomic_DNA"/>
</dbReference>
<dbReference type="Gramene" id="Pp3c4_260V3.1">
    <property type="protein sequence ID" value="Pp3c4_260V3.1"/>
    <property type="gene ID" value="Pp3c4_260"/>
</dbReference>
<keyword evidence="3" id="KW-1185">Reference proteome</keyword>
<dbReference type="Gene3D" id="1.10.8.60">
    <property type="match status" value="1"/>
</dbReference>
<keyword evidence="1" id="KW-0472">Membrane</keyword>
<dbReference type="EnsemblPlants" id="Pp3c4_260V3.1">
    <property type="protein sequence ID" value="Pp3c4_260V3.1"/>
    <property type="gene ID" value="Pp3c4_260"/>
</dbReference>
<dbReference type="GeneID" id="112281242"/>
<reference evidence="2 3" key="2">
    <citation type="journal article" date="2018" name="Plant J.">
        <title>The Physcomitrella patens chromosome-scale assembly reveals moss genome structure and evolution.</title>
        <authorList>
            <person name="Lang D."/>
            <person name="Ullrich K.K."/>
            <person name="Murat F."/>
            <person name="Fuchs J."/>
            <person name="Jenkins J."/>
            <person name="Haas F.B."/>
            <person name="Piednoel M."/>
            <person name="Gundlach H."/>
            <person name="Van Bel M."/>
            <person name="Meyberg R."/>
            <person name="Vives C."/>
            <person name="Morata J."/>
            <person name="Symeonidi A."/>
            <person name="Hiss M."/>
            <person name="Muchero W."/>
            <person name="Kamisugi Y."/>
            <person name="Saleh O."/>
            <person name="Blanc G."/>
            <person name="Decker E.L."/>
            <person name="van Gessel N."/>
            <person name="Grimwood J."/>
            <person name="Hayes R.D."/>
            <person name="Graham S.W."/>
            <person name="Gunter L.E."/>
            <person name="McDaniel S.F."/>
            <person name="Hoernstein S.N.W."/>
            <person name="Larsson A."/>
            <person name="Li F.W."/>
            <person name="Perroud P.F."/>
            <person name="Phillips J."/>
            <person name="Ranjan P."/>
            <person name="Rokshar D.S."/>
            <person name="Rothfels C.J."/>
            <person name="Schneider L."/>
            <person name="Shu S."/>
            <person name="Stevenson D.W."/>
            <person name="Thummler F."/>
            <person name="Tillich M."/>
            <person name="Villarreal Aguilar J.C."/>
            <person name="Widiez T."/>
            <person name="Wong G.K."/>
            <person name="Wymore A."/>
            <person name="Zhang Y."/>
            <person name="Zimmer A.D."/>
            <person name="Quatrano R.S."/>
            <person name="Mayer K.F.X."/>
            <person name="Goodstein D."/>
            <person name="Casacuberta J.M."/>
            <person name="Vandepoele K."/>
            <person name="Reski R."/>
            <person name="Cuming A.C."/>
            <person name="Tuskan G.A."/>
            <person name="Maumus F."/>
            <person name="Salse J."/>
            <person name="Schmutz J."/>
            <person name="Rensing S.A."/>
        </authorList>
    </citation>
    <scope>NUCLEOTIDE SEQUENCE [LARGE SCALE GENOMIC DNA]</scope>
    <source>
        <strain evidence="2 3">cv. Gransden 2004</strain>
    </source>
</reference>
<feature type="transmembrane region" description="Helical" evidence="1">
    <location>
        <begin position="50"/>
        <end position="70"/>
    </location>
</feature>
<dbReference type="InParanoid" id="A0A7I4DZ01"/>
<reference evidence="2" key="3">
    <citation type="submission" date="2020-12" db="UniProtKB">
        <authorList>
            <consortium name="EnsemblPlants"/>
        </authorList>
    </citation>
    <scope>IDENTIFICATION</scope>
</reference>
<evidence type="ECO:0008006" key="4">
    <source>
        <dbReference type="Google" id="ProtNLM"/>
    </source>
</evidence>
<evidence type="ECO:0000256" key="1">
    <source>
        <dbReference type="SAM" id="Phobius"/>
    </source>
</evidence>
<organism evidence="2 3">
    <name type="scientific">Physcomitrium patens</name>
    <name type="common">Spreading-leaved earth moss</name>
    <name type="synonym">Physcomitrella patens</name>
    <dbReference type="NCBI Taxonomy" id="3218"/>
    <lineage>
        <taxon>Eukaryota</taxon>
        <taxon>Viridiplantae</taxon>
        <taxon>Streptophyta</taxon>
        <taxon>Embryophyta</taxon>
        <taxon>Bryophyta</taxon>
        <taxon>Bryophytina</taxon>
        <taxon>Bryopsida</taxon>
        <taxon>Funariidae</taxon>
        <taxon>Funariales</taxon>
        <taxon>Funariaceae</taxon>
        <taxon>Physcomitrium</taxon>
    </lineage>
</organism>
<dbReference type="Proteomes" id="UP000006727">
    <property type="component" value="Chromosome 4"/>
</dbReference>
<evidence type="ECO:0000313" key="2">
    <source>
        <dbReference type="EnsemblPlants" id="Pp3c4_260V3.1"/>
    </source>
</evidence>
<sequence>METIAKRTPGFRGADLANMLNEAVILTGRQGKTWLVRVNTMVSLREEIRLWIRITIYLFIWLVVSVVGQLRQMSFGDINVSISLFSNLQ</sequence>
<keyword evidence="1" id="KW-1133">Transmembrane helix</keyword>
<dbReference type="RefSeq" id="XP_073389715.1">
    <property type="nucleotide sequence ID" value="XM_073533614.1"/>
</dbReference>
<name>A0A7I4DZ01_PHYPA</name>
<keyword evidence="1" id="KW-0812">Transmembrane</keyword>
<reference evidence="2 3" key="1">
    <citation type="journal article" date="2008" name="Science">
        <title>The Physcomitrella genome reveals evolutionary insights into the conquest of land by plants.</title>
        <authorList>
            <person name="Rensing S."/>
            <person name="Lang D."/>
            <person name="Zimmer A."/>
            <person name="Terry A."/>
            <person name="Salamov A."/>
            <person name="Shapiro H."/>
            <person name="Nishiyama T."/>
            <person name="Perroud P.-F."/>
            <person name="Lindquist E."/>
            <person name="Kamisugi Y."/>
            <person name="Tanahashi T."/>
            <person name="Sakakibara K."/>
            <person name="Fujita T."/>
            <person name="Oishi K."/>
            <person name="Shin-I T."/>
            <person name="Kuroki Y."/>
            <person name="Toyoda A."/>
            <person name="Suzuki Y."/>
            <person name="Hashimoto A."/>
            <person name="Yamaguchi K."/>
            <person name="Sugano A."/>
            <person name="Kohara Y."/>
            <person name="Fujiyama A."/>
            <person name="Anterola A."/>
            <person name="Aoki S."/>
            <person name="Ashton N."/>
            <person name="Barbazuk W.B."/>
            <person name="Barker E."/>
            <person name="Bennetzen J."/>
            <person name="Bezanilla M."/>
            <person name="Blankenship R."/>
            <person name="Cho S.H."/>
            <person name="Dutcher S."/>
            <person name="Estelle M."/>
            <person name="Fawcett J.A."/>
            <person name="Gundlach H."/>
            <person name="Hanada K."/>
            <person name="Heyl A."/>
            <person name="Hicks K.A."/>
            <person name="Hugh J."/>
            <person name="Lohr M."/>
            <person name="Mayer K."/>
            <person name="Melkozernov A."/>
            <person name="Murata T."/>
            <person name="Nelson D."/>
            <person name="Pils B."/>
            <person name="Prigge M."/>
            <person name="Reiss B."/>
            <person name="Renner T."/>
            <person name="Rombauts S."/>
            <person name="Rushton P."/>
            <person name="Sanderfoot A."/>
            <person name="Schween G."/>
            <person name="Shiu S.-H."/>
            <person name="Stueber K."/>
            <person name="Theodoulou F.L."/>
            <person name="Tu H."/>
            <person name="Van de Peer Y."/>
            <person name="Verrier P.J."/>
            <person name="Waters E."/>
            <person name="Wood A."/>
            <person name="Yang L."/>
            <person name="Cove D."/>
            <person name="Cuming A."/>
            <person name="Hasebe M."/>
            <person name="Lucas S."/>
            <person name="Mishler D.B."/>
            <person name="Reski R."/>
            <person name="Grigoriev I."/>
            <person name="Quatrano R.S."/>
            <person name="Boore J.L."/>
        </authorList>
    </citation>
    <scope>NUCLEOTIDE SEQUENCE [LARGE SCALE GENOMIC DNA]</scope>
    <source>
        <strain evidence="2 3">cv. Gransden 2004</strain>
    </source>
</reference>
<protein>
    <recommendedName>
        <fullName evidence="4">AAA ATPase AAA+ lid domain-containing protein</fullName>
    </recommendedName>
</protein>
<evidence type="ECO:0000313" key="3">
    <source>
        <dbReference type="Proteomes" id="UP000006727"/>
    </source>
</evidence>
<proteinExistence type="predicted"/>
<dbReference type="AlphaFoldDB" id="A0A7I4DZ01"/>